<dbReference type="Proteomes" id="UP000198736">
    <property type="component" value="Unassembled WGS sequence"/>
</dbReference>
<evidence type="ECO:0000313" key="7">
    <source>
        <dbReference type="EMBL" id="CUS37546.1"/>
    </source>
</evidence>
<keyword evidence="3" id="KW-0233">DNA recombination</keyword>
<dbReference type="Pfam" id="PF00239">
    <property type="entry name" value="Resolvase"/>
    <property type="match status" value="1"/>
</dbReference>
<sequence>MNHTKKRAALYARVSTDGQTVENQLQDLEAVALREGWEIVERFVDKGISGAKGREGRPAFDRLCKGVVRGEFDLVASWSVDRLGRSLQDLVGFLNELQAKKVNLFLHKQGLDTGTPTGRLLFQMLGMFSEFERSMIVERVKAGLKRAKAQGKVLGRPRIAPAVESQILALRKAKRLGMRAIARALGVGNCTVQRVLKEAGGF</sequence>
<dbReference type="InterPro" id="IPR006118">
    <property type="entry name" value="Recombinase_CS"/>
</dbReference>
<dbReference type="GO" id="GO:0000150">
    <property type="term" value="F:DNA strand exchange activity"/>
    <property type="evidence" value="ECO:0007669"/>
    <property type="project" value="InterPro"/>
</dbReference>
<evidence type="ECO:0000256" key="2">
    <source>
        <dbReference type="ARBA" id="ARBA00023125"/>
    </source>
</evidence>
<evidence type="ECO:0000313" key="8">
    <source>
        <dbReference type="Proteomes" id="UP000198736"/>
    </source>
</evidence>
<dbReference type="GO" id="GO:0015074">
    <property type="term" value="P:DNA integration"/>
    <property type="evidence" value="ECO:0007669"/>
    <property type="project" value="UniProtKB-KW"/>
</dbReference>
<organism evidence="7 8">
    <name type="scientific">Candidatus Nitrospira nitrificans</name>
    <dbReference type="NCBI Taxonomy" id="1742973"/>
    <lineage>
        <taxon>Bacteria</taxon>
        <taxon>Pseudomonadati</taxon>
        <taxon>Nitrospirota</taxon>
        <taxon>Nitrospiria</taxon>
        <taxon>Nitrospirales</taxon>
        <taxon>Nitrospiraceae</taxon>
        <taxon>Nitrospira</taxon>
    </lineage>
</organism>
<feature type="domain" description="Resolvase/invertase-type recombinase catalytic" evidence="6">
    <location>
        <begin position="7"/>
        <end position="151"/>
    </location>
</feature>
<protein>
    <submittedName>
        <fullName evidence="7">Site-specific recombinase, DNA invertase Pin</fullName>
    </submittedName>
</protein>
<feature type="active site" description="O-(5'-phospho-DNA)-serine intermediate" evidence="4 5">
    <location>
        <position position="15"/>
    </location>
</feature>
<dbReference type="Gene3D" id="3.40.50.1390">
    <property type="entry name" value="Resolvase, N-terminal catalytic domain"/>
    <property type="match status" value="1"/>
</dbReference>
<dbReference type="PROSITE" id="PS00397">
    <property type="entry name" value="RECOMBINASES_1"/>
    <property type="match status" value="1"/>
</dbReference>
<dbReference type="CDD" id="cd03768">
    <property type="entry name" value="SR_ResInv"/>
    <property type="match status" value="1"/>
</dbReference>
<keyword evidence="2" id="KW-0238">DNA-binding</keyword>
<reference evidence="8" key="1">
    <citation type="submission" date="2015-10" db="EMBL/GenBank/DDBJ databases">
        <authorList>
            <person name="Luecker S."/>
            <person name="Luecker S."/>
        </authorList>
    </citation>
    <scope>NUCLEOTIDE SEQUENCE [LARGE SCALE GENOMIC DNA]</scope>
</reference>
<dbReference type="PANTHER" id="PTHR30461">
    <property type="entry name" value="DNA-INVERTASE FROM LAMBDOID PROPHAGE"/>
    <property type="match status" value="1"/>
</dbReference>
<accession>A0A0S4LLB5</accession>
<dbReference type="InterPro" id="IPR006119">
    <property type="entry name" value="Resolv_N"/>
</dbReference>
<dbReference type="EMBL" id="CZPZ01000023">
    <property type="protein sequence ID" value="CUS37546.1"/>
    <property type="molecule type" value="Genomic_DNA"/>
</dbReference>
<evidence type="ECO:0000259" key="6">
    <source>
        <dbReference type="PROSITE" id="PS51736"/>
    </source>
</evidence>
<gene>
    <name evidence="7" type="ORF">COMA2_30326</name>
</gene>
<evidence type="ECO:0000256" key="3">
    <source>
        <dbReference type="ARBA" id="ARBA00023172"/>
    </source>
</evidence>
<keyword evidence="8" id="KW-1185">Reference proteome</keyword>
<evidence type="ECO:0000256" key="4">
    <source>
        <dbReference type="PIRSR" id="PIRSR606118-50"/>
    </source>
</evidence>
<dbReference type="OrthoDB" id="942413at2"/>
<keyword evidence="1" id="KW-0229">DNA integration</keyword>
<dbReference type="GO" id="GO:0003677">
    <property type="term" value="F:DNA binding"/>
    <property type="evidence" value="ECO:0007669"/>
    <property type="project" value="UniProtKB-KW"/>
</dbReference>
<name>A0A0S4LLB5_9BACT</name>
<evidence type="ECO:0000256" key="1">
    <source>
        <dbReference type="ARBA" id="ARBA00022908"/>
    </source>
</evidence>
<dbReference type="PANTHER" id="PTHR30461:SF2">
    <property type="entry name" value="SERINE RECOMBINASE PINE-RELATED"/>
    <property type="match status" value="1"/>
</dbReference>
<dbReference type="PROSITE" id="PS51736">
    <property type="entry name" value="RECOMBINASES_3"/>
    <property type="match status" value="1"/>
</dbReference>
<dbReference type="InterPro" id="IPR036162">
    <property type="entry name" value="Resolvase-like_N_sf"/>
</dbReference>
<proteinExistence type="predicted"/>
<dbReference type="STRING" id="1742973.COMA2_30326"/>
<dbReference type="AlphaFoldDB" id="A0A0S4LLB5"/>
<dbReference type="RefSeq" id="WP_090899303.1">
    <property type="nucleotide sequence ID" value="NZ_CZPZ01000023.1"/>
</dbReference>
<dbReference type="SUPFAM" id="SSF53041">
    <property type="entry name" value="Resolvase-like"/>
    <property type="match status" value="1"/>
</dbReference>
<evidence type="ECO:0000256" key="5">
    <source>
        <dbReference type="PROSITE-ProRule" id="PRU10137"/>
    </source>
</evidence>
<dbReference type="SMART" id="SM00857">
    <property type="entry name" value="Resolvase"/>
    <property type="match status" value="1"/>
</dbReference>
<dbReference type="InterPro" id="IPR050639">
    <property type="entry name" value="SSR_resolvase"/>
</dbReference>